<dbReference type="InterPro" id="IPR001736">
    <property type="entry name" value="PLipase_D/transphosphatidylase"/>
</dbReference>
<feature type="transmembrane region" description="Helical" evidence="9">
    <location>
        <begin position="86"/>
        <end position="104"/>
    </location>
</feature>
<gene>
    <name evidence="11" type="ORF">SAMN02746011_00852</name>
</gene>
<dbReference type="InterPro" id="IPR022924">
    <property type="entry name" value="Cardiolipin_synthase"/>
</dbReference>
<dbReference type="PROSITE" id="PS50035">
    <property type="entry name" value="PLD"/>
    <property type="match status" value="2"/>
</dbReference>
<keyword evidence="3" id="KW-0808">Transferase</keyword>
<keyword evidence="12" id="KW-1185">Reference proteome</keyword>
<dbReference type="GO" id="GO:0032049">
    <property type="term" value="P:cardiolipin biosynthetic process"/>
    <property type="evidence" value="ECO:0007669"/>
    <property type="project" value="UniProtKB-UniRule"/>
</dbReference>
<dbReference type="AlphaFoldDB" id="A0A1T4KTH0"/>
<accession>A0A1T4KTH0</accession>
<dbReference type="Proteomes" id="UP000189941">
    <property type="component" value="Unassembled WGS sequence"/>
</dbReference>
<dbReference type="PANTHER" id="PTHR21248">
    <property type="entry name" value="CARDIOLIPIN SYNTHASE"/>
    <property type="match status" value="1"/>
</dbReference>
<feature type="domain" description="PLD phosphodiesterase" evidence="10">
    <location>
        <begin position="441"/>
        <end position="468"/>
    </location>
</feature>
<evidence type="ECO:0000256" key="5">
    <source>
        <dbReference type="ARBA" id="ARBA00022737"/>
    </source>
</evidence>
<evidence type="ECO:0000256" key="7">
    <source>
        <dbReference type="ARBA" id="ARBA00023136"/>
    </source>
</evidence>
<dbReference type="CDD" id="cd09160">
    <property type="entry name" value="PLDc_SMU_988_like_2"/>
    <property type="match status" value="1"/>
</dbReference>
<evidence type="ECO:0000256" key="6">
    <source>
        <dbReference type="ARBA" id="ARBA00022989"/>
    </source>
</evidence>
<dbReference type="GO" id="GO:0005886">
    <property type="term" value="C:plasma membrane"/>
    <property type="evidence" value="ECO:0007669"/>
    <property type="project" value="UniProtKB-SubCell"/>
</dbReference>
<evidence type="ECO:0000256" key="3">
    <source>
        <dbReference type="ARBA" id="ARBA00022679"/>
    </source>
</evidence>
<evidence type="ECO:0000313" key="11">
    <source>
        <dbReference type="EMBL" id="SJZ45735.1"/>
    </source>
</evidence>
<proteinExistence type="predicted"/>
<evidence type="ECO:0000256" key="2">
    <source>
        <dbReference type="ARBA" id="ARBA00022475"/>
    </source>
</evidence>
<dbReference type="EC" id="2.7.8.-" evidence="8"/>
<keyword evidence="4 9" id="KW-0812">Transmembrane</keyword>
<evidence type="ECO:0000256" key="8">
    <source>
        <dbReference type="NCBIfam" id="TIGR04265"/>
    </source>
</evidence>
<evidence type="ECO:0000259" key="10">
    <source>
        <dbReference type="PROSITE" id="PS50035"/>
    </source>
</evidence>
<dbReference type="CDD" id="cd09154">
    <property type="entry name" value="PLDc_SMU_988_like_1"/>
    <property type="match status" value="1"/>
</dbReference>
<feature type="transmembrane region" description="Helical" evidence="9">
    <location>
        <begin position="21"/>
        <end position="48"/>
    </location>
</feature>
<protein>
    <recommendedName>
        <fullName evidence="8">Cardiolipin synthase</fullName>
        <ecNumber evidence="8">2.7.8.-</ecNumber>
    </recommendedName>
</protein>
<keyword evidence="5" id="KW-0677">Repeat</keyword>
<dbReference type="NCBIfam" id="TIGR04265">
    <property type="entry name" value="bac_cardiolipin"/>
    <property type="match status" value="1"/>
</dbReference>
<keyword evidence="2" id="KW-1003">Cell membrane</keyword>
<comment type="subcellular location">
    <subcellularLocation>
        <location evidence="1">Cell membrane</location>
    </subcellularLocation>
</comment>
<dbReference type="EMBL" id="FUWO01000005">
    <property type="protein sequence ID" value="SJZ45735.1"/>
    <property type="molecule type" value="Genomic_DNA"/>
</dbReference>
<name>A0A1T4KTH0_9LACT</name>
<dbReference type="Gene3D" id="3.30.870.10">
    <property type="entry name" value="Endonuclease Chain A"/>
    <property type="match status" value="2"/>
</dbReference>
<evidence type="ECO:0000256" key="1">
    <source>
        <dbReference type="ARBA" id="ARBA00004236"/>
    </source>
</evidence>
<dbReference type="Pfam" id="PF13091">
    <property type="entry name" value="PLDc_2"/>
    <property type="match status" value="2"/>
</dbReference>
<dbReference type="STRING" id="1121925.SAMN02746011_00852"/>
<dbReference type="GO" id="GO:0008808">
    <property type="term" value="F:cardiolipin synthase activity"/>
    <property type="evidence" value="ECO:0007669"/>
    <property type="project" value="UniProtKB-UniRule"/>
</dbReference>
<evidence type="ECO:0000256" key="9">
    <source>
        <dbReference type="SAM" id="Phobius"/>
    </source>
</evidence>
<organism evidence="11 12">
    <name type="scientific">Globicatella sulfidifaciens DSM 15739</name>
    <dbReference type="NCBI Taxonomy" id="1121925"/>
    <lineage>
        <taxon>Bacteria</taxon>
        <taxon>Bacillati</taxon>
        <taxon>Bacillota</taxon>
        <taxon>Bacilli</taxon>
        <taxon>Lactobacillales</taxon>
        <taxon>Aerococcaceae</taxon>
        <taxon>Globicatella</taxon>
    </lineage>
</organism>
<dbReference type="InterPro" id="IPR025202">
    <property type="entry name" value="PLD-like_dom"/>
</dbReference>
<keyword evidence="6 9" id="KW-1133">Transmembrane helix</keyword>
<evidence type="ECO:0000313" key="12">
    <source>
        <dbReference type="Proteomes" id="UP000189941"/>
    </source>
</evidence>
<evidence type="ECO:0000256" key="4">
    <source>
        <dbReference type="ARBA" id="ARBA00022692"/>
    </source>
</evidence>
<reference evidence="12" key="1">
    <citation type="submission" date="2017-02" db="EMBL/GenBank/DDBJ databases">
        <authorList>
            <person name="Varghese N."/>
            <person name="Submissions S."/>
        </authorList>
    </citation>
    <scope>NUCLEOTIDE SEQUENCE [LARGE SCALE GENOMIC DNA]</scope>
    <source>
        <strain evidence="12">DSM 15739</strain>
    </source>
</reference>
<sequence>MKQEEHTTKALYLLKDTGKHGLFKIIFSRTGVITILLLVQIFFLFSMFKWFGEYFPIINGISLTFSSFIVIYILNSHKISATAKTTWIMVIMTFPIFGGLLFAYTQSNLGHRILARRVNHSIVRSEHKIRQNPQVMEELTKINEGTATLAHYLRLNGNYPVYNQTTTEYFKTGEDKYQAMMIELEKAQHFIFLEYFIIQEGEMWGHILEILARKAAEGVEVRVMYDGTNAFTKVPWDYDAKIRQLGIQCKMFAPITPFVSTHYNYRDHRKILVIDGHTAFTGGVNLADEYINLTHRFGHWKDTAIMLKGDAVKTFTLMFLQLWNMDEKKPRYSAYLNEANPLPNKQTGFIIPYGDEPFDYEKVGENVYIDILNRANQYVHIMTPYLILDGELENAIKFAAKRGVEVKIILPGIPDKKIPYALAKTYYASLMDAGVDIYEYTPGFVHAKVFVSDGDTAVVGSINLDYRSLYHHFECGVLLYKTDSIADIEEDFQETLGMSELILFDKLNSRPFTQKLTGWIVKIFAPLL</sequence>
<dbReference type="PANTHER" id="PTHR21248:SF22">
    <property type="entry name" value="PHOSPHOLIPASE D"/>
    <property type="match status" value="1"/>
</dbReference>
<dbReference type="SUPFAM" id="SSF56024">
    <property type="entry name" value="Phospholipase D/nuclease"/>
    <property type="match status" value="2"/>
</dbReference>
<feature type="domain" description="PLD phosphodiesterase" evidence="10">
    <location>
        <begin position="263"/>
        <end position="290"/>
    </location>
</feature>
<feature type="transmembrane region" description="Helical" evidence="9">
    <location>
        <begin position="54"/>
        <end position="74"/>
    </location>
</feature>
<dbReference type="SMART" id="SM00155">
    <property type="entry name" value="PLDc"/>
    <property type="match status" value="2"/>
</dbReference>
<keyword evidence="7 9" id="KW-0472">Membrane</keyword>
<dbReference type="RefSeq" id="WP_200802992.1">
    <property type="nucleotide sequence ID" value="NZ_FUWO01000005.1"/>
</dbReference>